<feature type="chain" id="PRO_5046357883" description="SH3 domain-containing protein" evidence="2">
    <location>
        <begin position="38"/>
        <end position="149"/>
    </location>
</feature>
<comment type="caution">
    <text evidence="3">The sequence shown here is derived from an EMBL/GenBank/DDBJ whole genome shotgun (WGS) entry which is preliminary data.</text>
</comment>
<dbReference type="Proteomes" id="UP001565435">
    <property type="component" value="Unassembled WGS sequence"/>
</dbReference>
<evidence type="ECO:0000313" key="3">
    <source>
        <dbReference type="EMBL" id="MEY9260316.1"/>
    </source>
</evidence>
<proteinExistence type="predicted"/>
<feature type="region of interest" description="Disordered" evidence="1">
    <location>
        <begin position="98"/>
        <end position="149"/>
    </location>
</feature>
<protein>
    <recommendedName>
        <fullName evidence="5">SH3 domain-containing protein</fullName>
    </recommendedName>
</protein>
<dbReference type="RefSeq" id="WP_370037134.1">
    <property type="nucleotide sequence ID" value="NZ_JBGBYS010000027.1"/>
</dbReference>
<gene>
    <name evidence="3" type="ORF">ABH903_003359</name>
</gene>
<evidence type="ECO:0000256" key="1">
    <source>
        <dbReference type="SAM" id="MobiDB-lite"/>
    </source>
</evidence>
<organism evidence="3 4">
    <name type="scientific">Brevibacterium epidermidis</name>
    <dbReference type="NCBI Taxonomy" id="1698"/>
    <lineage>
        <taxon>Bacteria</taxon>
        <taxon>Bacillati</taxon>
        <taxon>Actinomycetota</taxon>
        <taxon>Actinomycetes</taxon>
        <taxon>Micrococcales</taxon>
        <taxon>Brevibacteriaceae</taxon>
        <taxon>Brevibacterium</taxon>
    </lineage>
</organism>
<feature type="region of interest" description="Disordered" evidence="1">
    <location>
        <begin position="36"/>
        <end position="73"/>
    </location>
</feature>
<keyword evidence="2" id="KW-0732">Signal</keyword>
<feature type="compositionally biased region" description="Basic and acidic residues" evidence="1">
    <location>
        <begin position="111"/>
        <end position="121"/>
    </location>
</feature>
<reference evidence="3 4" key="1">
    <citation type="submission" date="2024-07" db="EMBL/GenBank/DDBJ databases">
        <title>Mealworm larvae gut microbial communities from Newark, Delaware, USA.</title>
        <authorList>
            <person name="Blenner M."/>
        </authorList>
    </citation>
    <scope>NUCLEOTIDE SEQUENCE [LARGE SCALE GENOMIC DNA]</scope>
    <source>
        <strain evidence="3 4">UD i117</strain>
    </source>
</reference>
<evidence type="ECO:0000313" key="4">
    <source>
        <dbReference type="Proteomes" id="UP001565435"/>
    </source>
</evidence>
<sequence>MKMHKLTTVNILVAAFALALVAGVVVFLLNAPTTAPAGASSAAEDTPAETEVDYPVNEQGQTYGSLADAPSDDQAPDLVLVELPNGEEGYVKSEDLFAAEGENADTPAEAKASERKLEKAGGIDLPAYESDGKTRAGTFEGVNPTTTEE</sequence>
<dbReference type="EMBL" id="JBGBYS010000027">
    <property type="protein sequence ID" value="MEY9260316.1"/>
    <property type="molecule type" value="Genomic_DNA"/>
</dbReference>
<name>A0ABV4EP51_BREEP</name>
<evidence type="ECO:0000256" key="2">
    <source>
        <dbReference type="SAM" id="SignalP"/>
    </source>
</evidence>
<feature type="signal peptide" evidence="2">
    <location>
        <begin position="1"/>
        <end position="37"/>
    </location>
</feature>
<evidence type="ECO:0008006" key="5">
    <source>
        <dbReference type="Google" id="ProtNLM"/>
    </source>
</evidence>
<keyword evidence="4" id="KW-1185">Reference proteome</keyword>
<accession>A0ABV4EP51</accession>